<evidence type="ECO:0000313" key="1">
    <source>
        <dbReference type="EMBL" id="MCP2727797.1"/>
    </source>
</evidence>
<name>A0AAE3GPQ9_9CYAN</name>
<keyword evidence="2" id="KW-1185">Reference proteome</keyword>
<organism evidence="1 2">
    <name type="scientific">Limnofasciculus baicalensis BBK-W-15</name>
    <dbReference type="NCBI Taxonomy" id="2699891"/>
    <lineage>
        <taxon>Bacteria</taxon>
        <taxon>Bacillati</taxon>
        <taxon>Cyanobacteriota</taxon>
        <taxon>Cyanophyceae</taxon>
        <taxon>Coleofasciculales</taxon>
        <taxon>Coleofasciculaceae</taxon>
        <taxon>Limnofasciculus</taxon>
        <taxon>Limnofasciculus baicalensis</taxon>
    </lineage>
</organism>
<proteinExistence type="predicted"/>
<gene>
    <name evidence="1" type="ORF">NJ959_04810</name>
</gene>
<protein>
    <submittedName>
        <fullName evidence="1">Uncharacterized protein</fullName>
    </submittedName>
</protein>
<accession>A0AAE3GPQ9</accession>
<evidence type="ECO:0000313" key="2">
    <source>
        <dbReference type="Proteomes" id="UP001204953"/>
    </source>
</evidence>
<comment type="caution">
    <text evidence="1">The sequence shown here is derived from an EMBL/GenBank/DDBJ whole genome shotgun (WGS) entry which is preliminary data.</text>
</comment>
<dbReference type="Proteomes" id="UP001204953">
    <property type="component" value="Unassembled WGS sequence"/>
</dbReference>
<dbReference type="EMBL" id="JAMZMM010000028">
    <property type="protein sequence ID" value="MCP2727797.1"/>
    <property type="molecule type" value="Genomic_DNA"/>
</dbReference>
<sequence length="80" mass="9047">MWKLITIGDTFLVPDRVLPPRWLQCGKRHELLRERTKLIGVTHLILAGLAERCLSMGKSYPIPDGLLRQTLIGLSAISRI</sequence>
<dbReference type="RefSeq" id="WP_254010607.1">
    <property type="nucleotide sequence ID" value="NZ_JAMZMM010000028.1"/>
</dbReference>
<reference evidence="1" key="1">
    <citation type="submission" date="2022-06" db="EMBL/GenBank/DDBJ databases">
        <title>New cyanobacteria of genus Symplocastrum in benthos of Lake Baikal.</title>
        <authorList>
            <person name="Sorokovikova E."/>
            <person name="Tikhonova I."/>
            <person name="Krasnopeev A."/>
            <person name="Evseev P."/>
            <person name="Gladkikh A."/>
            <person name="Belykh O."/>
        </authorList>
    </citation>
    <scope>NUCLEOTIDE SEQUENCE</scope>
    <source>
        <strain evidence="1">BBK-W-15</strain>
    </source>
</reference>
<dbReference type="AlphaFoldDB" id="A0AAE3GPQ9"/>